<organism evidence="2 3">
    <name type="scientific">Facklamia lactis</name>
    <dbReference type="NCBI Taxonomy" id="2749967"/>
    <lineage>
        <taxon>Bacteria</taxon>
        <taxon>Bacillati</taxon>
        <taxon>Bacillota</taxon>
        <taxon>Bacilli</taxon>
        <taxon>Lactobacillales</taxon>
        <taxon>Aerococcaceae</taxon>
        <taxon>Facklamia</taxon>
    </lineage>
</organism>
<dbReference type="RefSeq" id="WP_197115771.1">
    <property type="nucleotide sequence ID" value="NZ_JACBXQ010000005.1"/>
</dbReference>
<evidence type="ECO:0008006" key="4">
    <source>
        <dbReference type="Google" id="ProtNLM"/>
    </source>
</evidence>
<name>A0ABS0LRQ4_9LACT</name>
<proteinExistence type="predicted"/>
<sequence>MGIKRLIDVDFWEDPKIIDHFSIEDRYFYLYLMTNPNTTQLGIYQLPIKTISDKTGFTREVVLTLLERFEKVLCVIKYNYETQEIALIESLRHSIIKGGVAVAKLLEKELSQVKDLHLIEVTLEYNRRYFDISSRSFDRKIRDLLAKEIEIRQNYLERPQSSEALFDNENDKHKNNDKDKDKPLKEREASNQQAIQALEEDPLAFHDQVVNNPDIELDEEVLLSFRLFCNVKQLSFNQTQLAAYANWLHKLPFEMVREALLRSLDKQDIFTYSMKILWNWQRLGLTSLFHVREYEEADHDPDFL</sequence>
<dbReference type="EMBL" id="JACBXQ010000005">
    <property type="protein sequence ID" value="MBG9986848.1"/>
    <property type="molecule type" value="Genomic_DNA"/>
</dbReference>
<feature type="compositionally biased region" description="Basic and acidic residues" evidence="1">
    <location>
        <begin position="169"/>
        <end position="189"/>
    </location>
</feature>
<evidence type="ECO:0000256" key="1">
    <source>
        <dbReference type="SAM" id="MobiDB-lite"/>
    </source>
</evidence>
<evidence type="ECO:0000313" key="2">
    <source>
        <dbReference type="EMBL" id="MBG9986848.1"/>
    </source>
</evidence>
<dbReference type="Proteomes" id="UP000721415">
    <property type="component" value="Unassembled WGS sequence"/>
</dbReference>
<keyword evidence="3" id="KW-1185">Reference proteome</keyword>
<accession>A0ABS0LRQ4</accession>
<feature type="region of interest" description="Disordered" evidence="1">
    <location>
        <begin position="162"/>
        <end position="191"/>
    </location>
</feature>
<protein>
    <recommendedName>
        <fullName evidence="4">DnaD domain-containing protein</fullName>
    </recommendedName>
</protein>
<comment type="caution">
    <text evidence="2">The sequence shown here is derived from an EMBL/GenBank/DDBJ whole genome shotgun (WGS) entry which is preliminary data.</text>
</comment>
<reference evidence="2 3" key="1">
    <citation type="submission" date="2020-07" db="EMBL/GenBank/DDBJ databases">
        <title>Facklamia lactis sp. nov., isolated from raw milk.</title>
        <authorList>
            <person name="Doll E.V."/>
            <person name="Huptas C."/>
            <person name="Staib L."/>
            <person name="Wenning M."/>
            <person name="Scherer S."/>
        </authorList>
    </citation>
    <scope>NUCLEOTIDE SEQUENCE [LARGE SCALE GENOMIC DNA]</scope>
    <source>
        <strain evidence="2 3">DSM 111018</strain>
    </source>
</reference>
<gene>
    <name evidence="2" type="ORF">HZY91_08105</name>
</gene>
<evidence type="ECO:0000313" key="3">
    <source>
        <dbReference type="Proteomes" id="UP000721415"/>
    </source>
</evidence>